<keyword evidence="2" id="KW-1133">Transmembrane helix</keyword>
<sequence>MTYPPPQGGPGQWGPGQGQGGHGQYGPPPQQGYPPPGYGPPQYGPPPKKSKTGLVVGLVLGIVVVLGGVVAILGFVAPGFFLSKDVPINAPNISDPAVVVGTLADKLNRKDRSATDLMCQSSSTDARGKVTQLMSGNVSAGHDFRPKGGPLDNADTVTAHLLYKDKFPGDHVASVQLRKGPDGFCVFSVVK</sequence>
<reference evidence="4" key="1">
    <citation type="journal article" date="2019" name="Int. J. Syst. Evol. Microbiol.">
        <title>The Global Catalogue of Microorganisms (GCM) 10K type strain sequencing project: providing services to taxonomists for standard genome sequencing and annotation.</title>
        <authorList>
            <consortium name="The Broad Institute Genomics Platform"/>
            <consortium name="The Broad Institute Genome Sequencing Center for Infectious Disease"/>
            <person name="Wu L."/>
            <person name="Ma J."/>
        </authorList>
    </citation>
    <scope>NUCLEOTIDE SEQUENCE [LARGE SCALE GENOMIC DNA]</scope>
    <source>
        <strain evidence="4">JCM 14545</strain>
    </source>
</reference>
<evidence type="ECO:0000313" key="3">
    <source>
        <dbReference type="EMBL" id="GAA1984994.1"/>
    </source>
</evidence>
<organism evidence="3 4">
    <name type="scientific">Amycolatopsis minnesotensis</name>
    <dbReference type="NCBI Taxonomy" id="337894"/>
    <lineage>
        <taxon>Bacteria</taxon>
        <taxon>Bacillati</taxon>
        <taxon>Actinomycetota</taxon>
        <taxon>Actinomycetes</taxon>
        <taxon>Pseudonocardiales</taxon>
        <taxon>Pseudonocardiaceae</taxon>
        <taxon>Amycolatopsis</taxon>
    </lineage>
</organism>
<evidence type="ECO:0000256" key="2">
    <source>
        <dbReference type="SAM" id="Phobius"/>
    </source>
</evidence>
<dbReference type="EMBL" id="BAAANN010000041">
    <property type="protein sequence ID" value="GAA1984994.1"/>
    <property type="molecule type" value="Genomic_DNA"/>
</dbReference>
<evidence type="ECO:0000256" key="1">
    <source>
        <dbReference type="SAM" id="MobiDB-lite"/>
    </source>
</evidence>
<feature type="region of interest" description="Disordered" evidence="1">
    <location>
        <begin position="1"/>
        <end position="46"/>
    </location>
</feature>
<proteinExistence type="predicted"/>
<protein>
    <submittedName>
        <fullName evidence="3">Uncharacterized protein</fullName>
    </submittedName>
</protein>
<dbReference type="Proteomes" id="UP001501116">
    <property type="component" value="Unassembled WGS sequence"/>
</dbReference>
<evidence type="ECO:0000313" key="4">
    <source>
        <dbReference type="Proteomes" id="UP001501116"/>
    </source>
</evidence>
<feature type="transmembrane region" description="Helical" evidence="2">
    <location>
        <begin position="54"/>
        <end position="81"/>
    </location>
</feature>
<keyword evidence="4" id="KW-1185">Reference proteome</keyword>
<gene>
    <name evidence="3" type="ORF">GCM10009754_73170</name>
</gene>
<dbReference type="RefSeq" id="WP_344429546.1">
    <property type="nucleotide sequence ID" value="NZ_BAAANN010000041.1"/>
</dbReference>
<feature type="compositionally biased region" description="Gly residues" evidence="1">
    <location>
        <begin position="9"/>
        <end position="24"/>
    </location>
</feature>
<name>A0ABP5DR84_9PSEU</name>
<keyword evidence="2" id="KW-0472">Membrane</keyword>
<accession>A0ABP5DR84</accession>
<keyword evidence="2" id="KW-0812">Transmembrane</keyword>
<comment type="caution">
    <text evidence="3">The sequence shown here is derived from an EMBL/GenBank/DDBJ whole genome shotgun (WGS) entry which is preliminary data.</text>
</comment>
<feature type="compositionally biased region" description="Pro residues" evidence="1">
    <location>
        <begin position="26"/>
        <end position="46"/>
    </location>
</feature>